<sequence>MSTVTTTKLDTSRSLPPTDSENGSLRVAATFNYWATASLPTINEIQAIFSGRSTDTRAVPCIVHDLRAHDLSQYNLNEHAFAVLRHSSALLPPHSATVPSFHDNELMTSAYWPELISLLKSALGVRSAVAINTTVRDIPASSPKQLNPDNPRADPKASFHPFFVVHGDYTPAGARGHMRAMLPSYFEDNSCQESTTPEEKAKFFALRQEILNAEDAAIAADGVRDQWDWSGRNYNGPRWAMLSVWRPLETVLRDPLAIMDPRTLFTGKPQAQTYAKFERMYRARPGFEPEYKSENMLPIAPSDDEEHWWYWLSEQKPDEVYTLKLFDSEAHREGSQVAECVAHSAFNLPDQDQQPLRRSAEVRVMVIW</sequence>
<dbReference type="PANTHER" id="PTHR34598:SF3">
    <property type="entry name" value="OXIDOREDUCTASE AN1597"/>
    <property type="match status" value="1"/>
</dbReference>
<accession>W2SDC2</accession>
<evidence type="ECO:0000313" key="3">
    <source>
        <dbReference type="EMBL" id="ETN45879.1"/>
    </source>
</evidence>
<gene>
    <name evidence="3" type="ORF">HMPREF1541_00060</name>
</gene>
<name>W2SDC2_CYPE1</name>
<dbReference type="STRING" id="1220924.W2SDC2"/>
<keyword evidence="4" id="KW-1185">Reference proteome</keyword>
<dbReference type="AlphaFoldDB" id="W2SDC2"/>
<proteinExistence type="inferred from homology"/>
<dbReference type="PANTHER" id="PTHR34598">
    <property type="entry name" value="BLL6449 PROTEIN"/>
    <property type="match status" value="1"/>
</dbReference>
<organism evidence="3 4">
    <name type="scientific">Cyphellophora europaea (strain CBS 101466)</name>
    <name type="common">Phialophora europaea</name>
    <dbReference type="NCBI Taxonomy" id="1220924"/>
    <lineage>
        <taxon>Eukaryota</taxon>
        <taxon>Fungi</taxon>
        <taxon>Dikarya</taxon>
        <taxon>Ascomycota</taxon>
        <taxon>Pezizomycotina</taxon>
        <taxon>Eurotiomycetes</taxon>
        <taxon>Chaetothyriomycetidae</taxon>
        <taxon>Chaetothyriales</taxon>
        <taxon>Cyphellophoraceae</taxon>
        <taxon>Cyphellophora</taxon>
    </lineage>
</organism>
<dbReference type="RefSeq" id="XP_008710591.1">
    <property type="nucleotide sequence ID" value="XM_008712369.1"/>
</dbReference>
<comment type="similarity">
    <text evidence="1">Belongs to the asaB hydroxylase/desaturase family.</text>
</comment>
<evidence type="ECO:0000256" key="1">
    <source>
        <dbReference type="ARBA" id="ARBA00023604"/>
    </source>
</evidence>
<dbReference type="Proteomes" id="UP000030752">
    <property type="component" value="Unassembled WGS sequence"/>
</dbReference>
<dbReference type="HOGENOM" id="CLU_042688_4_1_1"/>
<dbReference type="eggNOG" id="ENOG502T40E">
    <property type="taxonomic scope" value="Eukaryota"/>
</dbReference>
<dbReference type="GO" id="GO:0016491">
    <property type="term" value="F:oxidoreductase activity"/>
    <property type="evidence" value="ECO:0007669"/>
    <property type="project" value="InterPro"/>
</dbReference>
<dbReference type="EMBL" id="KB822711">
    <property type="protein sequence ID" value="ETN45879.1"/>
    <property type="molecule type" value="Genomic_DNA"/>
</dbReference>
<dbReference type="GeneID" id="19967399"/>
<dbReference type="OrthoDB" id="412788at2759"/>
<evidence type="ECO:0000313" key="4">
    <source>
        <dbReference type="Proteomes" id="UP000030752"/>
    </source>
</evidence>
<evidence type="ECO:0000256" key="2">
    <source>
        <dbReference type="SAM" id="MobiDB-lite"/>
    </source>
</evidence>
<protein>
    <recommendedName>
        <fullName evidence="5">GA4 desaturase</fullName>
    </recommendedName>
</protein>
<evidence type="ECO:0008006" key="5">
    <source>
        <dbReference type="Google" id="ProtNLM"/>
    </source>
</evidence>
<dbReference type="VEuPathDB" id="FungiDB:HMPREF1541_00060"/>
<feature type="region of interest" description="Disordered" evidence="2">
    <location>
        <begin position="1"/>
        <end position="21"/>
    </location>
</feature>
<dbReference type="InParanoid" id="W2SDC2"/>
<dbReference type="InterPro" id="IPR044053">
    <property type="entry name" value="AsaB-like"/>
</dbReference>
<reference evidence="3 4" key="1">
    <citation type="submission" date="2013-03" db="EMBL/GenBank/DDBJ databases">
        <title>The Genome Sequence of Phialophora europaea CBS 101466.</title>
        <authorList>
            <consortium name="The Broad Institute Genomics Platform"/>
            <person name="Cuomo C."/>
            <person name="de Hoog S."/>
            <person name="Gorbushina A."/>
            <person name="Walker B."/>
            <person name="Young S.K."/>
            <person name="Zeng Q."/>
            <person name="Gargeya S."/>
            <person name="Fitzgerald M."/>
            <person name="Haas B."/>
            <person name="Abouelleil A."/>
            <person name="Allen A.W."/>
            <person name="Alvarado L."/>
            <person name="Arachchi H.M."/>
            <person name="Berlin A.M."/>
            <person name="Chapman S.B."/>
            <person name="Gainer-Dewar J."/>
            <person name="Goldberg J."/>
            <person name="Griggs A."/>
            <person name="Gujja S."/>
            <person name="Hansen M."/>
            <person name="Howarth C."/>
            <person name="Imamovic A."/>
            <person name="Ireland A."/>
            <person name="Larimer J."/>
            <person name="McCowan C."/>
            <person name="Murphy C."/>
            <person name="Pearson M."/>
            <person name="Poon T.W."/>
            <person name="Priest M."/>
            <person name="Roberts A."/>
            <person name="Saif S."/>
            <person name="Shea T."/>
            <person name="Sisk P."/>
            <person name="Sykes S."/>
            <person name="Wortman J."/>
            <person name="Nusbaum C."/>
            <person name="Birren B."/>
        </authorList>
    </citation>
    <scope>NUCLEOTIDE SEQUENCE [LARGE SCALE GENOMIC DNA]</scope>
    <source>
        <strain evidence="3 4">CBS 101466</strain>
    </source>
</reference>